<organism evidence="1">
    <name type="scientific">Lepeophtheirus salmonis</name>
    <name type="common">Salmon louse</name>
    <name type="synonym">Caligus salmonis</name>
    <dbReference type="NCBI Taxonomy" id="72036"/>
    <lineage>
        <taxon>Eukaryota</taxon>
        <taxon>Metazoa</taxon>
        <taxon>Ecdysozoa</taxon>
        <taxon>Arthropoda</taxon>
        <taxon>Crustacea</taxon>
        <taxon>Multicrustacea</taxon>
        <taxon>Hexanauplia</taxon>
        <taxon>Copepoda</taxon>
        <taxon>Siphonostomatoida</taxon>
        <taxon>Caligidae</taxon>
        <taxon>Lepeophtheirus</taxon>
    </lineage>
</organism>
<evidence type="ECO:0000313" key="1">
    <source>
        <dbReference type="EMBL" id="CDW20006.1"/>
    </source>
</evidence>
<accession>A0A0K2T3J4</accession>
<dbReference type="AlphaFoldDB" id="A0A0K2T3J4"/>
<protein>
    <submittedName>
        <fullName evidence="1">Uncharacterized protein</fullName>
    </submittedName>
</protein>
<proteinExistence type="predicted"/>
<name>A0A0K2T3J4_LEPSM</name>
<sequence>MAPSPLSKSFWSCGPCEKGRILLKEELDTIGFTFIQGITWSDRSSGYISAPIPPLA</sequence>
<reference evidence="1" key="1">
    <citation type="submission" date="2014-05" db="EMBL/GenBank/DDBJ databases">
        <authorList>
            <person name="Chronopoulou M."/>
        </authorList>
    </citation>
    <scope>NUCLEOTIDE SEQUENCE</scope>
    <source>
        <tissue evidence="1">Whole organism</tissue>
    </source>
</reference>
<dbReference type="EMBL" id="HACA01002645">
    <property type="protein sequence ID" value="CDW20006.1"/>
    <property type="molecule type" value="Transcribed_RNA"/>
</dbReference>